<evidence type="ECO:0000256" key="1">
    <source>
        <dbReference type="SAM" id="MobiDB-lite"/>
    </source>
</evidence>
<organism evidence="2 3">
    <name type="scientific">Flavobacterium azizsancarii</name>
    <dbReference type="NCBI Taxonomy" id="2961580"/>
    <lineage>
        <taxon>Bacteria</taxon>
        <taxon>Pseudomonadati</taxon>
        <taxon>Bacteroidota</taxon>
        <taxon>Flavobacteriia</taxon>
        <taxon>Flavobacteriales</taxon>
        <taxon>Flavobacteriaceae</taxon>
        <taxon>Flavobacterium</taxon>
    </lineage>
</organism>
<proteinExistence type="predicted"/>
<evidence type="ECO:0000313" key="3">
    <source>
        <dbReference type="Proteomes" id="UP001212170"/>
    </source>
</evidence>
<gene>
    <name evidence="2" type="ORF">NJT12_20870</name>
</gene>
<dbReference type="Proteomes" id="UP001212170">
    <property type="component" value="Unassembled WGS sequence"/>
</dbReference>
<reference evidence="2 3" key="1">
    <citation type="journal article" date="2023" name="Chemosphere">
        <title>Whole genome analysis of Flavobacterium aziz-sancarii sp. nov., isolated from Ardley Island (Antarctica), revealed a rich resistome and bioremediation potential.</title>
        <authorList>
            <person name="Otur C."/>
            <person name="Okay S."/>
            <person name="Kurt-Kizildogan A."/>
        </authorList>
    </citation>
    <scope>NUCLEOTIDE SEQUENCE [LARGE SCALE GENOMIC DNA]</scope>
    <source>
        <strain evidence="2 3">AC</strain>
    </source>
</reference>
<comment type="caution">
    <text evidence="2">The sequence shown here is derived from an EMBL/GenBank/DDBJ whole genome shotgun (WGS) entry which is preliminary data.</text>
</comment>
<feature type="region of interest" description="Disordered" evidence="1">
    <location>
        <begin position="65"/>
        <end position="106"/>
    </location>
</feature>
<dbReference type="EMBL" id="JAMZNK010000049">
    <property type="protein sequence ID" value="MDA6072083.1"/>
    <property type="molecule type" value="Genomic_DNA"/>
</dbReference>
<evidence type="ECO:0000313" key="2">
    <source>
        <dbReference type="EMBL" id="MDA6072083.1"/>
    </source>
</evidence>
<keyword evidence="3" id="KW-1185">Reference proteome</keyword>
<accession>A0ABT4WHM3</accession>
<dbReference type="RefSeq" id="WP_271337965.1">
    <property type="nucleotide sequence ID" value="NZ_JAMZNK010000049.1"/>
</dbReference>
<feature type="compositionally biased region" description="Basic and acidic residues" evidence="1">
    <location>
        <begin position="73"/>
        <end position="106"/>
    </location>
</feature>
<protein>
    <submittedName>
        <fullName evidence="2">Uncharacterized protein</fullName>
    </submittedName>
</protein>
<sequence length="159" mass="17724">MSNEKAVDYFDRHPSSNECHITSDERVFHTKGTADGHANVLKDTKVNSHYRSDYELMNIKTVDPVLENGLEVPKSETSDSSKDETPTDPKTESLDSKKDETPAADKVFTNEDLKTFDFESGYEVIKAIVKALGIESPSQSKKDLLEAIAKAKDNLEKQS</sequence>
<name>A0ABT4WHM3_9FLAO</name>